<proteinExistence type="predicted"/>
<dbReference type="GeneID" id="8746456"/>
<evidence type="ECO:0000313" key="3">
    <source>
        <dbReference type="Proteomes" id="UP000029780"/>
    </source>
</evidence>
<dbReference type="RefSeq" id="YP_003406960.1">
    <property type="nucleotide sequence ID" value="NC_013756.1"/>
</dbReference>
<dbReference type="Proteomes" id="UP000029780">
    <property type="component" value="Segment"/>
</dbReference>
<feature type="compositionally biased region" description="Basic residues" evidence="1">
    <location>
        <begin position="33"/>
        <end position="44"/>
    </location>
</feature>
<feature type="region of interest" description="Disordered" evidence="1">
    <location>
        <begin position="1"/>
        <end position="110"/>
    </location>
</feature>
<gene>
    <name evidence="2" type="ORF">MAR_ORF219</name>
</gene>
<dbReference type="KEGG" id="vg:8746456"/>
<name>D2XAM1_GBMV</name>
<evidence type="ECO:0000313" key="2">
    <source>
        <dbReference type="EMBL" id="ADB03998.1"/>
    </source>
</evidence>
<keyword evidence="3" id="KW-1185">Reference proteome</keyword>
<feature type="compositionally biased region" description="Basic and acidic residues" evidence="1">
    <location>
        <begin position="1"/>
        <end position="14"/>
    </location>
</feature>
<dbReference type="EMBL" id="GU071086">
    <property type="protein sequence ID" value="ADB03998.1"/>
    <property type="molecule type" value="Genomic_DNA"/>
</dbReference>
<sequence>MSKSKRATEPKLSEDESATDNSESEEELVVEKPKKKAAPKKAQTKKASAPKKEAAPKKTAAPPAEKKPRKPKAAPKEEVPEEEESEAAPPKKTSRREKKPPVLKQGHRSFRIVPESIEPAVDVSLLKGNDLIVHSTAPLQAGRKTFTRLLKKYKDSGVVKYRYEIVEDTEGRKKIPFSYEGERVKRDEPHVVVRGGSSYTVNYDNVVKAVKRVKAEQ</sequence>
<reference evidence="2 3" key="1">
    <citation type="journal article" date="2009" name="Proc. Natl. Acad. Sci. U.S.A.">
        <title>Giant Marseillevirus highlights the role of amoebae as a melting pot in emergence of chimeric microorganisms.</title>
        <authorList>
            <person name="Boyer M."/>
            <person name="Yutin N."/>
            <person name="Pagnier I."/>
            <person name="Barrassi L."/>
            <person name="Fournous G."/>
            <person name="Espinosa L."/>
            <person name="Robert C."/>
            <person name="Azza S."/>
            <person name="Sun S."/>
            <person name="Rossmann M.G."/>
            <person name="Suzan-Monti M."/>
            <person name="La Scola B."/>
            <person name="Koonin E.V."/>
            <person name="Raoult D."/>
        </authorList>
    </citation>
    <scope>NUCLEOTIDE SEQUENCE [LARGE SCALE GENOMIC DNA]</scope>
    <source>
        <strain evidence="2 3">T19</strain>
    </source>
</reference>
<organismHost>
    <name type="scientific">Acanthamoeba</name>
    <dbReference type="NCBI Taxonomy" id="5754"/>
</organismHost>
<evidence type="ECO:0000256" key="1">
    <source>
        <dbReference type="SAM" id="MobiDB-lite"/>
    </source>
</evidence>
<protein>
    <submittedName>
        <fullName evidence="2">Uncharacterized protein</fullName>
    </submittedName>
</protein>
<dbReference type="OrthoDB" id="19033at10239"/>
<accession>D2XAM1</accession>
<organism evidence="2 3">
    <name type="scientific">Marseillevirus marseillevirus</name>
    <name type="common">GBM</name>
    <dbReference type="NCBI Taxonomy" id="694581"/>
    <lineage>
        <taxon>Viruses</taxon>
        <taxon>Varidnaviria</taxon>
        <taxon>Bamfordvirae</taxon>
        <taxon>Nucleocytoviricota</taxon>
        <taxon>Megaviricetes</taxon>
        <taxon>Pimascovirales</taxon>
        <taxon>Pimascovirales incertae sedis</taxon>
        <taxon>Marseilleviridae</taxon>
        <taxon>Marseillevirus</taxon>
        <taxon>Marseillevirus massiliense</taxon>
    </lineage>
</organism>
<feature type="compositionally biased region" description="Acidic residues" evidence="1">
    <location>
        <begin position="15"/>
        <end position="28"/>
    </location>
</feature>